<dbReference type="NCBIfam" id="NF006592">
    <property type="entry name" value="PRK09125.1"/>
    <property type="match status" value="1"/>
</dbReference>
<keyword evidence="5" id="KW-0234">DNA repair</keyword>
<evidence type="ECO:0000259" key="7">
    <source>
        <dbReference type="Pfam" id="PF01068"/>
    </source>
</evidence>
<dbReference type="InterPro" id="IPR029319">
    <property type="entry name" value="DNA_ligase_OB"/>
</dbReference>
<comment type="cofactor">
    <cofactor evidence="1">
        <name>a divalent metal cation</name>
        <dbReference type="ChEBI" id="CHEBI:60240"/>
    </cofactor>
</comment>
<dbReference type="PANTHER" id="PTHR47810">
    <property type="entry name" value="DNA LIGASE"/>
    <property type="match status" value="1"/>
</dbReference>
<reference evidence="9 10" key="1">
    <citation type="journal article" date="2012" name="Science">
        <title>Ecological populations of bacteria act as socially cohesive units of antibiotic production and resistance.</title>
        <authorList>
            <person name="Cordero O.X."/>
            <person name="Wildschutte H."/>
            <person name="Kirkup B."/>
            <person name="Proehl S."/>
            <person name="Ngo L."/>
            <person name="Hussain F."/>
            <person name="Le Roux F."/>
            <person name="Mincer T."/>
            <person name="Polz M.F."/>
        </authorList>
    </citation>
    <scope>NUCLEOTIDE SEQUENCE [LARGE SCALE GENOMIC DNA]</scope>
    <source>
        <strain evidence="9 10">1S-45</strain>
    </source>
</reference>
<dbReference type="eggNOG" id="COG1793">
    <property type="taxonomic scope" value="Bacteria"/>
</dbReference>
<keyword evidence="3" id="KW-0235">DNA replication</keyword>
<comment type="catalytic activity">
    <reaction evidence="6">
        <text>ATP + (deoxyribonucleotide)n-3'-hydroxyl + 5'-phospho-(deoxyribonucleotide)m = (deoxyribonucleotide)n+m + AMP + diphosphate.</text>
        <dbReference type="EC" id="6.5.1.1"/>
    </reaction>
</comment>
<name>A0A1E5E6P1_9VIBR</name>
<evidence type="ECO:0000256" key="3">
    <source>
        <dbReference type="ARBA" id="ARBA00022705"/>
    </source>
</evidence>
<dbReference type="Pfam" id="PF01068">
    <property type="entry name" value="DNA_ligase_A_M"/>
    <property type="match status" value="1"/>
</dbReference>
<gene>
    <name evidence="9" type="ORF">A1QC_00350</name>
</gene>
<dbReference type="PROSITE" id="PS00333">
    <property type="entry name" value="DNA_LIGASE_A2"/>
    <property type="match status" value="1"/>
</dbReference>
<dbReference type="GO" id="GO:0006260">
    <property type="term" value="P:DNA replication"/>
    <property type="evidence" value="ECO:0007669"/>
    <property type="project" value="UniProtKB-KW"/>
</dbReference>
<keyword evidence="2 9" id="KW-0436">Ligase</keyword>
<accession>A0A1E5E6P1</accession>
<dbReference type="InterPro" id="IPR050326">
    <property type="entry name" value="NAD_dep_DNA_ligaseB"/>
</dbReference>
<dbReference type="STRING" id="1188252.A1QC_00350"/>
<protein>
    <submittedName>
        <fullName evidence="9">DNA ligase</fullName>
    </submittedName>
</protein>
<evidence type="ECO:0000259" key="8">
    <source>
        <dbReference type="Pfam" id="PF14743"/>
    </source>
</evidence>
<comment type="caution">
    <text evidence="9">The sequence shown here is derived from an EMBL/GenBank/DDBJ whole genome shotgun (WGS) entry which is preliminary data.</text>
</comment>
<feature type="domain" description="DNA ligase OB-like" evidence="8">
    <location>
        <begin position="211"/>
        <end position="276"/>
    </location>
</feature>
<evidence type="ECO:0000256" key="5">
    <source>
        <dbReference type="ARBA" id="ARBA00023204"/>
    </source>
</evidence>
<evidence type="ECO:0000256" key="1">
    <source>
        <dbReference type="ARBA" id="ARBA00001968"/>
    </source>
</evidence>
<evidence type="ECO:0000313" key="9">
    <source>
        <dbReference type="EMBL" id="OEF30195.1"/>
    </source>
</evidence>
<evidence type="ECO:0000256" key="4">
    <source>
        <dbReference type="ARBA" id="ARBA00022763"/>
    </source>
</evidence>
<keyword evidence="4" id="KW-0227">DNA damage</keyword>
<dbReference type="CDD" id="cd07896">
    <property type="entry name" value="Adenylation_kDNA_ligase_like"/>
    <property type="match status" value="1"/>
</dbReference>
<dbReference type="GO" id="GO:0005524">
    <property type="term" value="F:ATP binding"/>
    <property type="evidence" value="ECO:0007669"/>
    <property type="project" value="InterPro"/>
</dbReference>
<dbReference type="InterPro" id="IPR012310">
    <property type="entry name" value="DNA_ligase_ATP-dep_cent"/>
</dbReference>
<dbReference type="Gene3D" id="3.30.470.30">
    <property type="entry name" value="DNA ligase/mRNA capping enzyme"/>
    <property type="match status" value="1"/>
</dbReference>
<dbReference type="GO" id="GO:0003910">
    <property type="term" value="F:DNA ligase (ATP) activity"/>
    <property type="evidence" value="ECO:0007669"/>
    <property type="project" value="UniProtKB-EC"/>
</dbReference>
<dbReference type="GO" id="GO:0006310">
    <property type="term" value="P:DNA recombination"/>
    <property type="evidence" value="ECO:0007669"/>
    <property type="project" value="InterPro"/>
</dbReference>
<dbReference type="Pfam" id="PF14743">
    <property type="entry name" value="DNA_ligase_OB_2"/>
    <property type="match status" value="1"/>
</dbReference>
<dbReference type="AlphaFoldDB" id="A0A1E5E6P1"/>
<dbReference type="PANTHER" id="PTHR47810:SF1">
    <property type="entry name" value="DNA LIGASE B"/>
    <property type="match status" value="1"/>
</dbReference>
<dbReference type="Proteomes" id="UP000094070">
    <property type="component" value="Unassembled WGS sequence"/>
</dbReference>
<dbReference type="EMBL" id="AJYK02000002">
    <property type="protein sequence ID" value="OEF30195.1"/>
    <property type="molecule type" value="Genomic_DNA"/>
</dbReference>
<feature type="domain" description="ATP-dependent DNA ligase family profile" evidence="7">
    <location>
        <begin position="43"/>
        <end position="197"/>
    </location>
</feature>
<dbReference type="InterPro" id="IPR016059">
    <property type="entry name" value="DNA_ligase_ATP-dep_CS"/>
</dbReference>
<proteinExistence type="predicted"/>
<organism evidence="9 10">
    <name type="scientific">Vibrio rumoiensis 1S-45</name>
    <dbReference type="NCBI Taxonomy" id="1188252"/>
    <lineage>
        <taxon>Bacteria</taxon>
        <taxon>Pseudomonadati</taxon>
        <taxon>Pseudomonadota</taxon>
        <taxon>Gammaproteobacteria</taxon>
        <taxon>Vibrionales</taxon>
        <taxon>Vibrionaceae</taxon>
        <taxon>Vibrio</taxon>
    </lineage>
</organism>
<dbReference type="CDD" id="cd08041">
    <property type="entry name" value="OBF_kDNA_ligase_like"/>
    <property type="match status" value="1"/>
</dbReference>
<dbReference type="SUPFAM" id="SSF56091">
    <property type="entry name" value="DNA ligase/mRNA capping enzyme, catalytic domain"/>
    <property type="match status" value="1"/>
</dbReference>
<dbReference type="SUPFAM" id="SSF50249">
    <property type="entry name" value="Nucleic acid-binding proteins"/>
    <property type="match status" value="1"/>
</dbReference>
<evidence type="ECO:0000256" key="2">
    <source>
        <dbReference type="ARBA" id="ARBA00022598"/>
    </source>
</evidence>
<dbReference type="GO" id="GO:0006281">
    <property type="term" value="P:DNA repair"/>
    <property type="evidence" value="ECO:0007669"/>
    <property type="project" value="UniProtKB-KW"/>
</dbReference>
<dbReference type="Gene3D" id="2.40.50.140">
    <property type="entry name" value="Nucleic acid-binding proteins"/>
    <property type="match status" value="1"/>
</dbReference>
<keyword evidence="10" id="KW-1185">Reference proteome</keyword>
<dbReference type="InterPro" id="IPR012340">
    <property type="entry name" value="NA-bd_OB-fold"/>
</dbReference>
<sequence length="280" mass="31994">MACLPGSLSLHAETINVMSDEKGSIQLMLANEYDDDINISHYCMSEKLDGIRAVWDGEHFYTRNGHPIIAPKWFTQGFPKLKLDGELWAGRGQFPRVQQTVLDHEPNDEDWKGIRFMAFDIVDDKQAFTFRYQWLDSVIGTTNSPYLELVTHEAILSREALFERLEEIEQGRGEGLMLRKFSSHYQSGRNDDLLKLKSYQDDEAVVIGYKPGKGRNRAQVGSLYVEWKDGKRFYLGSGLTDAQRSDPPALGSKVTFRFNGYTRSGLPRFARFVHVRVEGS</sequence>
<evidence type="ECO:0000313" key="10">
    <source>
        <dbReference type="Proteomes" id="UP000094070"/>
    </source>
</evidence>
<evidence type="ECO:0000256" key="6">
    <source>
        <dbReference type="ARBA" id="ARBA00034003"/>
    </source>
</evidence>
<dbReference type="Gene3D" id="3.30.1490.70">
    <property type="match status" value="1"/>
</dbReference>